<reference evidence="6 7" key="1">
    <citation type="submission" date="2020-07" db="EMBL/GenBank/DDBJ databases">
        <title>Sequencing the genomes of 1000 actinobacteria strains.</title>
        <authorList>
            <person name="Klenk H.-P."/>
        </authorList>
    </citation>
    <scope>NUCLEOTIDE SEQUENCE [LARGE SCALE GENOMIC DNA]</scope>
    <source>
        <strain evidence="6 7">DSM 100723</strain>
    </source>
</reference>
<dbReference type="GO" id="GO:0000976">
    <property type="term" value="F:transcription cis-regulatory region binding"/>
    <property type="evidence" value="ECO:0007669"/>
    <property type="project" value="TreeGrafter"/>
</dbReference>
<dbReference type="SUPFAM" id="SSF48498">
    <property type="entry name" value="Tetracyclin repressor-like, C-terminal domain"/>
    <property type="match status" value="1"/>
</dbReference>
<dbReference type="GO" id="GO:0045892">
    <property type="term" value="P:negative regulation of DNA-templated transcription"/>
    <property type="evidence" value="ECO:0007669"/>
    <property type="project" value="UniProtKB-ARBA"/>
</dbReference>
<dbReference type="RefSeq" id="WP_182559068.1">
    <property type="nucleotide sequence ID" value="NZ_JACGWT010000002.1"/>
</dbReference>
<feature type="domain" description="HTH tetR-type" evidence="5">
    <location>
        <begin position="3"/>
        <end position="63"/>
    </location>
</feature>
<dbReference type="PANTHER" id="PTHR30055:SF146">
    <property type="entry name" value="HTH-TYPE TRANSCRIPTIONAL DUAL REGULATOR CECR"/>
    <property type="match status" value="1"/>
</dbReference>
<dbReference type="InterPro" id="IPR001647">
    <property type="entry name" value="HTH_TetR"/>
</dbReference>
<keyword evidence="7" id="KW-1185">Reference proteome</keyword>
<dbReference type="PANTHER" id="PTHR30055">
    <property type="entry name" value="HTH-TYPE TRANSCRIPTIONAL REGULATOR RUTR"/>
    <property type="match status" value="1"/>
</dbReference>
<dbReference type="SUPFAM" id="SSF46689">
    <property type="entry name" value="Homeodomain-like"/>
    <property type="match status" value="1"/>
</dbReference>
<gene>
    <name evidence="6" type="ORF">FHX74_001048</name>
</gene>
<dbReference type="PRINTS" id="PR00455">
    <property type="entry name" value="HTHTETR"/>
</dbReference>
<dbReference type="InterPro" id="IPR009057">
    <property type="entry name" value="Homeodomain-like_sf"/>
</dbReference>
<evidence type="ECO:0000256" key="2">
    <source>
        <dbReference type="ARBA" id="ARBA00023125"/>
    </source>
</evidence>
<dbReference type="InterPro" id="IPR050109">
    <property type="entry name" value="HTH-type_TetR-like_transc_reg"/>
</dbReference>
<sequence length="200" mass="21569">MRQRKSEAVLESARTLFLAKGFDHTTVEEIAEAAHVSKATVYNNFPDKSAVLDALLDRVAVESSQILATVVAPLYGDGDLEDRLARTATALAHGVLRPEVLQLRRLAITESARAPQAVARYFERGPGSALRLLADALRDLHEQGLLDVPDNDRSAAQFAYAAVGPLQDRAILAGETPSAATIERYATGAARDFVAAHRPE</sequence>
<name>A0A7W3IQL9_9ACTN</name>
<dbReference type="InterPro" id="IPR039536">
    <property type="entry name" value="TetR_C_Proteobacteria"/>
</dbReference>
<dbReference type="Gene3D" id="1.10.357.10">
    <property type="entry name" value="Tetracycline Repressor, domain 2"/>
    <property type="match status" value="1"/>
</dbReference>
<dbReference type="GO" id="GO:0003700">
    <property type="term" value="F:DNA-binding transcription factor activity"/>
    <property type="evidence" value="ECO:0007669"/>
    <property type="project" value="TreeGrafter"/>
</dbReference>
<keyword evidence="2 4" id="KW-0238">DNA-binding</keyword>
<accession>A0A7W3IQL9</accession>
<dbReference type="Pfam" id="PF00440">
    <property type="entry name" value="TetR_N"/>
    <property type="match status" value="1"/>
</dbReference>
<keyword evidence="1" id="KW-0805">Transcription regulation</keyword>
<evidence type="ECO:0000313" key="6">
    <source>
        <dbReference type="EMBL" id="MBA8793443.1"/>
    </source>
</evidence>
<dbReference type="Gene3D" id="1.10.10.60">
    <property type="entry name" value="Homeodomain-like"/>
    <property type="match status" value="1"/>
</dbReference>
<evidence type="ECO:0000259" key="5">
    <source>
        <dbReference type="PROSITE" id="PS50977"/>
    </source>
</evidence>
<proteinExistence type="predicted"/>
<feature type="DNA-binding region" description="H-T-H motif" evidence="4">
    <location>
        <begin position="26"/>
        <end position="45"/>
    </location>
</feature>
<evidence type="ECO:0000256" key="4">
    <source>
        <dbReference type="PROSITE-ProRule" id="PRU00335"/>
    </source>
</evidence>
<comment type="caution">
    <text evidence="6">The sequence shown here is derived from an EMBL/GenBank/DDBJ whole genome shotgun (WGS) entry which is preliminary data.</text>
</comment>
<organism evidence="6 7">
    <name type="scientific">Microlunatus kandeliicorticis</name>
    <dbReference type="NCBI Taxonomy" id="1759536"/>
    <lineage>
        <taxon>Bacteria</taxon>
        <taxon>Bacillati</taxon>
        <taxon>Actinomycetota</taxon>
        <taxon>Actinomycetes</taxon>
        <taxon>Propionibacteriales</taxon>
        <taxon>Propionibacteriaceae</taxon>
        <taxon>Microlunatus</taxon>
    </lineage>
</organism>
<evidence type="ECO:0000256" key="3">
    <source>
        <dbReference type="ARBA" id="ARBA00023163"/>
    </source>
</evidence>
<protein>
    <submittedName>
        <fullName evidence="6">TetR/AcrR family transcriptional repressor of mexJK operon</fullName>
    </submittedName>
</protein>
<evidence type="ECO:0000256" key="1">
    <source>
        <dbReference type="ARBA" id="ARBA00023015"/>
    </source>
</evidence>
<keyword evidence="3" id="KW-0804">Transcription</keyword>
<dbReference type="EMBL" id="JACGWT010000002">
    <property type="protein sequence ID" value="MBA8793443.1"/>
    <property type="molecule type" value="Genomic_DNA"/>
</dbReference>
<dbReference type="Proteomes" id="UP000523079">
    <property type="component" value="Unassembled WGS sequence"/>
</dbReference>
<dbReference type="InterPro" id="IPR036271">
    <property type="entry name" value="Tet_transcr_reg_TetR-rel_C_sf"/>
</dbReference>
<dbReference type="FunFam" id="1.10.10.60:FF:000141">
    <property type="entry name" value="TetR family transcriptional regulator"/>
    <property type="match status" value="1"/>
</dbReference>
<evidence type="ECO:0000313" key="7">
    <source>
        <dbReference type="Proteomes" id="UP000523079"/>
    </source>
</evidence>
<dbReference type="PROSITE" id="PS50977">
    <property type="entry name" value="HTH_TETR_2"/>
    <property type="match status" value="1"/>
</dbReference>
<dbReference type="AlphaFoldDB" id="A0A7W3IQL9"/>
<dbReference type="Pfam" id="PF14246">
    <property type="entry name" value="TetR_C_7"/>
    <property type="match status" value="1"/>
</dbReference>